<keyword evidence="1" id="KW-0645">Protease</keyword>
<sequence length="129" mass="14347">MESTKPYLIRAIYDWCVDAGYTPYIIADVNHTVTVPRTNVKSNEIVLNISPSSVAKLVISNELITFSARFSGVNEAVIVPIESIKSIYAAENNEGLHFKVKQNLSTNKDDIKELSGANKLKKSHLRLVK</sequence>
<gene>
    <name evidence="1" type="ORF">MB2181_00065</name>
</gene>
<evidence type="ECO:0000313" key="1">
    <source>
        <dbReference type="EMBL" id="EAV46420.1"/>
    </source>
</evidence>
<organism evidence="1 2">
    <name type="scientific">Methylophilales bacterium HTCC2181</name>
    <dbReference type="NCBI Taxonomy" id="383631"/>
    <lineage>
        <taxon>Bacteria</taxon>
        <taxon>Pseudomonadati</taxon>
        <taxon>Pseudomonadota</taxon>
        <taxon>Betaproteobacteria</taxon>
        <taxon>Nitrosomonadales</taxon>
        <taxon>OM43 clade</taxon>
    </lineage>
</organism>
<dbReference type="GO" id="GO:0006508">
    <property type="term" value="P:proteolysis"/>
    <property type="evidence" value="ECO:0007669"/>
    <property type="project" value="UniProtKB-KW"/>
</dbReference>
<dbReference type="OrthoDB" id="9797358at2"/>
<dbReference type="SUPFAM" id="SSF101738">
    <property type="entry name" value="SspB-like"/>
    <property type="match status" value="1"/>
</dbReference>
<dbReference type="Gene3D" id="2.30.30.220">
    <property type="entry name" value="SspB-like"/>
    <property type="match status" value="1"/>
</dbReference>
<keyword evidence="2" id="KW-1185">Reference proteome</keyword>
<accession>A0P4G0</accession>
<keyword evidence="1" id="KW-0378">Hydrolase</keyword>
<name>A0P4G0_9PROT</name>
<dbReference type="PIRSF" id="PIRSF005276">
    <property type="entry name" value="SspB"/>
    <property type="match status" value="1"/>
</dbReference>
<dbReference type="GO" id="GO:0005829">
    <property type="term" value="C:cytosol"/>
    <property type="evidence" value="ECO:0007669"/>
    <property type="project" value="TreeGrafter"/>
</dbReference>
<reference evidence="1 2" key="1">
    <citation type="submission" date="2006-11" db="EMBL/GenBank/DDBJ databases">
        <authorList>
            <person name="Giovannoni S."/>
            <person name="Vergin K."/>
            <person name="Ferriera S."/>
            <person name="Johnson J."/>
            <person name="Kravitz S."/>
            <person name="Beeson K."/>
            <person name="Sutton G."/>
            <person name="Rogers Y.-H."/>
            <person name="Friedman R."/>
            <person name="Frazier M."/>
            <person name="Venter J.C."/>
        </authorList>
    </citation>
    <scope>NUCLEOTIDE SEQUENCE [LARGE SCALE GENOMIC DNA]</scope>
    <source>
        <strain evidence="1 2">HTCC2181</strain>
    </source>
</reference>
<protein>
    <submittedName>
        <fullName evidence="1">ClpXP protease specificity-enhancing factor</fullName>
    </submittedName>
</protein>
<dbReference type="GO" id="GO:0008233">
    <property type="term" value="F:peptidase activity"/>
    <property type="evidence" value="ECO:0007669"/>
    <property type="project" value="UniProtKB-KW"/>
</dbReference>
<dbReference type="Pfam" id="PF04386">
    <property type="entry name" value="SspB"/>
    <property type="match status" value="1"/>
</dbReference>
<dbReference type="AlphaFoldDB" id="A0P4G0"/>
<dbReference type="Proteomes" id="UP000054262">
    <property type="component" value="Unassembled WGS sequence"/>
</dbReference>
<dbReference type="NCBIfam" id="NF008769">
    <property type="entry name" value="PRK11798.2-5"/>
    <property type="match status" value="1"/>
</dbReference>
<dbReference type="EMBL" id="AAUX01000001">
    <property type="protein sequence ID" value="EAV46420.1"/>
    <property type="molecule type" value="Genomic_DNA"/>
</dbReference>
<dbReference type="PANTHER" id="PTHR37486">
    <property type="entry name" value="STRINGENT STARVATION PROTEIN B"/>
    <property type="match status" value="1"/>
</dbReference>
<comment type="caution">
    <text evidence="1">The sequence shown here is derived from an EMBL/GenBank/DDBJ whole genome shotgun (WGS) entry which is preliminary data.</text>
</comment>
<evidence type="ECO:0000313" key="2">
    <source>
        <dbReference type="Proteomes" id="UP000054262"/>
    </source>
</evidence>
<dbReference type="InterPro" id="IPR007481">
    <property type="entry name" value="SspB"/>
</dbReference>
<dbReference type="GO" id="GO:0045732">
    <property type="term" value="P:positive regulation of protein catabolic process"/>
    <property type="evidence" value="ECO:0007669"/>
    <property type="project" value="TreeGrafter"/>
</dbReference>
<proteinExistence type="predicted"/>
<dbReference type="InterPro" id="IPR036760">
    <property type="entry name" value="SspB-like_sf"/>
</dbReference>
<dbReference type="PANTHER" id="PTHR37486:SF1">
    <property type="entry name" value="STRINGENT STARVATION PROTEIN B"/>
    <property type="match status" value="1"/>
</dbReference>
<dbReference type="GO" id="GO:0005840">
    <property type="term" value="C:ribosome"/>
    <property type="evidence" value="ECO:0007669"/>
    <property type="project" value="TreeGrafter"/>
</dbReference>